<dbReference type="PROSITE" id="PS00108">
    <property type="entry name" value="PROTEIN_KINASE_ST"/>
    <property type="match status" value="1"/>
</dbReference>
<evidence type="ECO:0000313" key="6">
    <source>
        <dbReference type="EMBL" id="KAA6366645.1"/>
    </source>
</evidence>
<keyword evidence="2 3" id="KW-0067">ATP-binding</keyword>
<evidence type="ECO:0000313" key="7">
    <source>
        <dbReference type="Proteomes" id="UP000324800"/>
    </source>
</evidence>
<sequence>MQDIKLLESENFQVLKDLGHGTSGIVFLAHRQEVGLVAAKVVSNSKFDKVEWDAAGILNKDPPETCPYIVRNILAKQFEKSTVILLEYANLGTLYDLIQTGNEIPLTVIRTIMKQLLTGLNYIHSKGIIHRDIKGGNIMLHSPLGSGRVNCKIADFGVVKIKKDLQQSTLLSFAGTPAYMAPEVFITGGIQKGTGDYEVDVWSLGMLLFILNEVLIRPASIQDDTLWNLLTLMLSFDRKNRISIAQIFEHPFFTSEYAMTEISVKQRKLAQSAQIAQQNGDLNITSFDMDPSYIFPFKELKKIHDRNKPEIE</sequence>
<evidence type="ECO:0000259" key="5">
    <source>
        <dbReference type="PROSITE" id="PS50011"/>
    </source>
</evidence>
<accession>A0A5J4UAF7</accession>
<name>A0A5J4UAF7_9EUKA</name>
<comment type="caution">
    <text evidence="6">The sequence shown here is derived from an EMBL/GenBank/DDBJ whole genome shotgun (WGS) entry which is preliminary data.</text>
</comment>
<evidence type="ECO:0000256" key="2">
    <source>
        <dbReference type="ARBA" id="ARBA00022840"/>
    </source>
</evidence>
<protein>
    <submittedName>
        <fullName evidence="6">Putative AGC family protein kinase</fullName>
    </submittedName>
</protein>
<dbReference type="GO" id="GO:0005737">
    <property type="term" value="C:cytoplasm"/>
    <property type="evidence" value="ECO:0007669"/>
    <property type="project" value="TreeGrafter"/>
</dbReference>
<dbReference type="GO" id="GO:0005524">
    <property type="term" value="F:ATP binding"/>
    <property type="evidence" value="ECO:0007669"/>
    <property type="project" value="UniProtKB-UniRule"/>
</dbReference>
<dbReference type="InterPro" id="IPR045269">
    <property type="entry name" value="Atg1-like"/>
</dbReference>
<comment type="similarity">
    <text evidence="4">Belongs to the protein kinase superfamily.</text>
</comment>
<gene>
    <name evidence="6" type="ORF">EZS28_037828</name>
</gene>
<dbReference type="GO" id="GO:0010506">
    <property type="term" value="P:regulation of autophagy"/>
    <property type="evidence" value="ECO:0007669"/>
    <property type="project" value="InterPro"/>
</dbReference>
<dbReference type="InterPro" id="IPR011009">
    <property type="entry name" value="Kinase-like_dom_sf"/>
</dbReference>
<dbReference type="PANTHER" id="PTHR24348">
    <property type="entry name" value="SERINE/THREONINE-PROTEIN KINASE UNC-51-RELATED"/>
    <property type="match status" value="1"/>
</dbReference>
<dbReference type="PROSITE" id="PS00107">
    <property type="entry name" value="PROTEIN_KINASE_ATP"/>
    <property type="match status" value="1"/>
</dbReference>
<dbReference type="EMBL" id="SNRW01019152">
    <property type="protein sequence ID" value="KAA6366645.1"/>
    <property type="molecule type" value="Genomic_DNA"/>
</dbReference>
<dbReference type="InterPro" id="IPR000719">
    <property type="entry name" value="Prot_kinase_dom"/>
</dbReference>
<dbReference type="InterPro" id="IPR017441">
    <property type="entry name" value="Protein_kinase_ATP_BS"/>
</dbReference>
<evidence type="ECO:0000256" key="1">
    <source>
        <dbReference type="ARBA" id="ARBA00022741"/>
    </source>
</evidence>
<evidence type="ECO:0000256" key="4">
    <source>
        <dbReference type="RuleBase" id="RU000304"/>
    </source>
</evidence>
<keyword evidence="6" id="KW-0418">Kinase</keyword>
<dbReference type="Pfam" id="PF00069">
    <property type="entry name" value="Pkinase"/>
    <property type="match status" value="1"/>
</dbReference>
<dbReference type="SUPFAM" id="SSF56112">
    <property type="entry name" value="Protein kinase-like (PK-like)"/>
    <property type="match status" value="1"/>
</dbReference>
<proteinExistence type="inferred from homology"/>
<keyword evidence="4" id="KW-0723">Serine/threonine-protein kinase</keyword>
<dbReference type="SMART" id="SM00220">
    <property type="entry name" value="S_TKc"/>
    <property type="match status" value="1"/>
</dbReference>
<dbReference type="Proteomes" id="UP000324800">
    <property type="component" value="Unassembled WGS sequence"/>
</dbReference>
<keyword evidence="1 3" id="KW-0547">Nucleotide-binding</keyword>
<dbReference type="PANTHER" id="PTHR24348:SF68">
    <property type="entry name" value="SERINE_THREONINE-PROTEIN KINASE ATG1C"/>
    <property type="match status" value="1"/>
</dbReference>
<dbReference type="AlphaFoldDB" id="A0A5J4UAF7"/>
<organism evidence="6 7">
    <name type="scientific">Streblomastix strix</name>
    <dbReference type="NCBI Taxonomy" id="222440"/>
    <lineage>
        <taxon>Eukaryota</taxon>
        <taxon>Metamonada</taxon>
        <taxon>Preaxostyla</taxon>
        <taxon>Oxymonadida</taxon>
        <taxon>Streblomastigidae</taxon>
        <taxon>Streblomastix</taxon>
    </lineage>
</organism>
<feature type="domain" description="Protein kinase" evidence="5">
    <location>
        <begin position="12"/>
        <end position="253"/>
    </location>
</feature>
<evidence type="ECO:0000256" key="3">
    <source>
        <dbReference type="PROSITE-ProRule" id="PRU10141"/>
    </source>
</evidence>
<reference evidence="6 7" key="1">
    <citation type="submission" date="2019-03" db="EMBL/GenBank/DDBJ databases">
        <title>Single cell metagenomics reveals metabolic interactions within the superorganism composed of flagellate Streblomastix strix and complex community of Bacteroidetes bacteria on its surface.</title>
        <authorList>
            <person name="Treitli S.C."/>
            <person name="Kolisko M."/>
            <person name="Husnik F."/>
            <person name="Keeling P."/>
            <person name="Hampl V."/>
        </authorList>
    </citation>
    <scope>NUCLEOTIDE SEQUENCE [LARGE SCALE GENOMIC DNA]</scope>
    <source>
        <strain evidence="6">ST1C</strain>
    </source>
</reference>
<dbReference type="CDD" id="cd00180">
    <property type="entry name" value="PKc"/>
    <property type="match status" value="1"/>
</dbReference>
<dbReference type="OrthoDB" id="4062651at2759"/>
<feature type="binding site" evidence="3">
    <location>
        <position position="40"/>
    </location>
    <ligand>
        <name>ATP</name>
        <dbReference type="ChEBI" id="CHEBI:30616"/>
    </ligand>
</feature>
<dbReference type="PROSITE" id="PS50011">
    <property type="entry name" value="PROTEIN_KINASE_DOM"/>
    <property type="match status" value="1"/>
</dbReference>
<dbReference type="InterPro" id="IPR008271">
    <property type="entry name" value="Ser/Thr_kinase_AS"/>
</dbReference>
<dbReference type="GO" id="GO:0004674">
    <property type="term" value="F:protein serine/threonine kinase activity"/>
    <property type="evidence" value="ECO:0007669"/>
    <property type="project" value="UniProtKB-KW"/>
</dbReference>
<feature type="non-terminal residue" evidence="6">
    <location>
        <position position="312"/>
    </location>
</feature>
<keyword evidence="6" id="KW-0808">Transferase</keyword>
<dbReference type="Gene3D" id="1.10.510.10">
    <property type="entry name" value="Transferase(Phosphotransferase) domain 1"/>
    <property type="match status" value="1"/>
</dbReference>